<dbReference type="SUPFAM" id="SSF52540">
    <property type="entry name" value="P-loop containing nucleoside triphosphate hydrolases"/>
    <property type="match status" value="2"/>
</dbReference>
<proteinExistence type="predicted"/>
<protein>
    <recommendedName>
        <fullName evidence="2">CobW C-terminal domain-containing protein</fullName>
    </recommendedName>
</protein>
<dbReference type="PANTHER" id="PTHR43603">
    <property type="entry name" value="COBW DOMAIN-CONTAINING PROTEIN DDB_G0274527"/>
    <property type="match status" value="1"/>
</dbReference>
<sequence length="878" mass="95713">MEELESRCNALKDKGADSFTAGNFDEAVAFFTEAIQLWRLREGPTHKLLAQLYANRSASHFESGAFIQALVDSRLSVQNAPRWPKAYIRQGLALVALQRYEEAVQLMCKCTALFMGPAAGVTLGRGGGGPDLSETDGVVVEISNEDISVIQTLSKTSAEAAVYQKRARKRKRRELEEEGVRNGGSATACALTMLQNRGDTKDDEESPGNRPPSRPPVPVTVLSGFLGAGKTTLLTHLMKSISPTADRGDCKLDLNNQGVKVGSLVADHAEGVDQAAVVGPCSSSTSDFLKNQRQSWSKALKVGVLVNDLASLNIDAQLLSQPLTLNQVQLSPKHEIPVQQQHQQPDIVELSNGCICCNLKGEMLMAVAGLLVEHPDLDLLIIESTGVGEPLPVAAALQLLEDYVRVDTLVTVVDASQFAVQMGLVKPSELCSSPVKPSSSPVEEPNLSSLHTSHPSHAPASNTLTGSSAQTSSVHISDSARHLLTLRDFKSPEEKTPAMANDAPCLQAAKPLSELLTEQVEYSNVVILNKCDLLKEMRSPPASMRAKGHCISIRADEDTECKNLSTHVITISQAAIKALAPKAKVIEAVRAEVDAHHVLFTESFNAQTLSEDTRWQQELLKHDELLMKRDLSVESRASEVDEYGIASVVFEARAPFHPQRLWKLLFGGEAYTQISAANHSIGDNDLRDLDLNLPANLLRSKGFFWVAGIPKVAWELSMAGPANSKVVAPYGEWMAPKLPRYLWPVGSKGLSQCSESVASRTDSDHECFTNPASPAPTSERSHARDRADDDNPPSSKCLADHSMPQQRPGWHPDWGDRKQSLVFIGREMEGQRVQSMIQSCLVTAEEEKELLLMETCPSEHVQSEKRWELLSGPWASLM</sequence>
<dbReference type="Pfam" id="PF07683">
    <property type="entry name" value="CobW_C"/>
    <property type="match status" value="1"/>
</dbReference>
<evidence type="ECO:0000313" key="4">
    <source>
        <dbReference type="Proteomes" id="UP000232323"/>
    </source>
</evidence>
<name>A0A250XNT0_9CHLO</name>
<dbReference type="EMBL" id="BEGY01000132">
    <property type="protein sequence ID" value="GAX84676.1"/>
    <property type="molecule type" value="Genomic_DNA"/>
</dbReference>
<reference evidence="3 4" key="1">
    <citation type="submission" date="2017-08" db="EMBL/GenBank/DDBJ databases">
        <title>Acidophilic green algal genome provides insights into adaptation to an acidic environment.</title>
        <authorList>
            <person name="Hirooka S."/>
            <person name="Hirose Y."/>
            <person name="Kanesaki Y."/>
            <person name="Higuchi S."/>
            <person name="Fujiwara T."/>
            <person name="Onuma R."/>
            <person name="Era A."/>
            <person name="Ohbayashi R."/>
            <person name="Uzuka A."/>
            <person name="Nozaki H."/>
            <person name="Yoshikawa H."/>
            <person name="Miyagishima S.Y."/>
        </authorList>
    </citation>
    <scope>NUCLEOTIDE SEQUENCE [LARGE SCALE GENOMIC DNA]</scope>
    <source>
        <strain evidence="3 4">NIES-2499</strain>
    </source>
</reference>
<dbReference type="Proteomes" id="UP000232323">
    <property type="component" value="Unassembled WGS sequence"/>
</dbReference>
<evidence type="ECO:0000259" key="2">
    <source>
        <dbReference type="SMART" id="SM00833"/>
    </source>
</evidence>
<dbReference type="InterPro" id="IPR003495">
    <property type="entry name" value="CobW/HypB/UreG_nucleotide-bd"/>
</dbReference>
<dbReference type="PANTHER" id="PTHR43603:SF1">
    <property type="entry name" value="ZINC-REGULATED GTPASE METALLOPROTEIN ACTIVATOR 1"/>
    <property type="match status" value="1"/>
</dbReference>
<evidence type="ECO:0000256" key="1">
    <source>
        <dbReference type="SAM" id="MobiDB-lite"/>
    </source>
</evidence>
<comment type="caution">
    <text evidence="3">The sequence shown here is derived from an EMBL/GenBank/DDBJ whole genome shotgun (WGS) entry which is preliminary data.</text>
</comment>
<feature type="domain" description="CobW C-terminal" evidence="2">
    <location>
        <begin position="645"/>
        <end position="841"/>
    </location>
</feature>
<organism evidence="3 4">
    <name type="scientific">Chlamydomonas eustigma</name>
    <dbReference type="NCBI Taxonomy" id="1157962"/>
    <lineage>
        <taxon>Eukaryota</taxon>
        <taxon>Viridiplantae</taxon>
        <taxon>Chlorophyta</taxon>
        <taxon>core chlorophytes</taxon>
        <taxon>Chlorophyceae</taxon>
        <taxon>CS clade</taxon>
        <taxon>Chlamydomonadales</taxon>
        <taxon>Chlamydomonadaceae</taxon>
        <taxon>Chlamydomonas</taxon>
    </lineage>
</organism>
<dbReference type="SMART" id="SM00833">
    <property type="entry name" value="CobW_C"/>
    <property type="match status" value="1"/>
</dbReference>
<feature type="compositionally biased region" description="Low complexity" evidence="1">
    <location>
        <begin position="432"/>
        <end position="445"/>
    </location>
</feature>
<accession>A0A250XNT0</accession>
<dbReference type="Gene3D" id="3.40.50.300">
    <property type="entry name" value="P-loop containing nucleotide triphosphate hydrolases"/>
    <property type="match status" value="1"/>
</dbReference>
<dbReference type="InterPro" id="IPR027417">
    <property type="entry name" value="P-loop_NTPase"/>
</dbReference>
<dbReference type="Gene3D" id="1.25.40.10">
    <property type="entry name" value="Tetratricopeptide repeat domain"/>
    <property type="match status" value="1"/>
</dbReference>
<dbReference type="OrthoDB" id="272672at2759"/>
<feature type="region of interest" description="Disordered" evidence="1">
    <location>
        <begin position="761"/>
        <end position="814"/>
    </location>
</feature>
<dbReference type="SUPFAM" id="SSF48452">
    <property type="entry name" value="TPR-like"/>
    <property type="match status" value="1"/>
</dbReference>
<keyword evidence="4" id="KW-1185">Reference proteome</keyword>
<dbReference type="AlphaFoldDB" id="A0A250XNT0"/>
<dbReference type="Pfam" id="PF02492">
    <property type="entry name" value="cobW"/>
    <property type="match status" value="2"/>
</dbReference>
<dbReference type="InterPro" id="IPR051927">
    <property type="entry name" value="Zn_Chap_cDPG_Synth"/>
</dbReference>
<feature type="region of interest" description="Disordered" evidence="1">
    <location>
        <begin position="198"/>
        <end position="218"/>
    </location>
</feature>
<feature type="compositionally biased region" description="Basic and acidic residues" evidence="1">
    <location>
        <begin position="779"/>
        <end position="789"/>
    </location>
</feature>
<feature type="compositionally biased region" description="Pro residues" evidence="1">
    <location>
        <begin position="209"/>
        <end position="218"/>
    </location>
</feature>
<gene>
    <name evidence="3" type="ORF">CEUSTIGMA_g12097.t1</name>
</gene>
<evidence type="ECO:0000313" key="3">
    <source>
        <dbReference type="EMBL" id="GAX84676.1"/>
    </source>
</evidence>
<feature type="compositionally biased region" description="Polar residues" evidence="1">
    <location>
        <begin position="446"/>
        <end position="472"/>
    </location>
</feature>
<feature type="region of interest" description="Disordered" evidence="1">
    <location>
        <begin position="430"/>
        <end position="472"/>
    </location>
</feature>
<dbReference type="InterPro" id="IPR011629">
    <property type="entry name" value="CobW-like_C"/>
</dbReference>
<dbReference type="InterPro" id="IPR011990">
    <property type="entry name" value="TPR-like_helical_dom_sf"/>
</dbReference>